<sequence length="185" mass="20081">MPEGNSFHAAARDMLGAAPEAVQADVPAAVAEWPLEGLAETRDRVRVAPGFYVRRDEGDDPPVYDEEGRVSLSYSNFVFDLAAAGRLKGQHLGAKGPIPGEAGLEWLAGRLKPGPVTATEALVIYRFYGPHEYATVRWGAEGDAEWHLEADSPAALQALRETVDRVGGVAPRGPASRLLRRRRKR</sequence>
<protein>
    <submittedName>
        <fullName evidence="1">Uncharacterized protein</fullName>
    </submittedName>
</protein>
<dbReference type="RefSeq" id="WP_202954467.1">
    <property type="nucleotide sequence ID" value="NZ_JAPCID010000020.1"/>
</dbReference>
<name>A0ABT4RK56_9ACTN</name>
<organism evidence="1 2">
    <name type="scientific">Solirubrobacter deserti</name>
    <dbReference type="NCBI Taxonomy" id="2282478"/>
    <lineage>
        <taxon>Bacteria</taxon>
        <taxon>Bacillati</taxon>
        <taxon>Actinomycetota</taxon>
        <taxon>Thermoleophilia</taxon>
        <taxon>Solirubrobacterales</taxon>
        <taxon>Solirubrobacteraceae</taxon>
        <taxon>Solirubrobacter</taxon>
    </lineage>
</organism>
<accession>A0ABT4RK56</accession>
<comment type="caution">
    <text evidence="1">The sequence shown here is derived from an EMBL/GenBank/DDBJ whole genome shotgun (WGS) entry which is preliminary data.</text>
</comment>
<dbReference type="EMBL" id="JAPCID010000020">
    <property type="protein sequence ID" value="MDA0138937.1"/>
    <property type="molecule type" value="Genomic_DNA"/>
</dbReference>
<reference evidence="1" key="1">
    <citation type="submission" date="2022-10" db="EMBL/GenBank/DDBJ databases">
        <title>The WGS of Solirubrobacter sp. CPCC 204708.</title>
        <authorList>
            <person name="Jiang Z."/>
        </authorList>
    </citation>
    <scope>NUCLEOTIDE SEQUENCE</scope>
    <source>
        <strain evidence="1">CPCC 204708</strain>
    </source>
</reference>
<proteinExistence type="predicted"/>
<keyword evidence="2" id="KW-1185">Reference proteome</keyword>
<evidence type="ECO:0000313" key="2">
    <source>
        <dbReference type="Proteomes" id="UP001147700"/>
    </source>
</evidence>
<dbReference type="Proteomes" id="UP001147700">
    <property type="component" value="Unassembled WGS sequence"/>
</dbReference>
<evidence type="ECO:0000313" key="1">
    <source>
        <dbReference type="EMBL" id="MDA0138937.1"/>
    </source>
</evidence>
<gene>
    <name evidence="1" type="ORF">OJ962_15655</name>
</gene>